<gene>
    <name evidence="1" type="ORF">OPT61_g4172</name>
</gene>
<proteinExistence type="predicted"/>
<reference evidence="1" key="1">
    <citation type="submission" date="2022-11" db="EMBL/GenBank/DDBJ databases">
        <title>Genome Sequence of Boeremia exigua.</title>
        <authorList>
            <person name="Buettner E."/>
        </authorList>
    </citation>
    <scope>NUCLEOTIDE SEQUENCE</scope>
    <source>
        <strain evidence="1">CU02</strain>
    </source>
</reference>
<keyword evidence="2" id="KW-1185">Reference proteome</keyword>
<organism evidence="1 2">
    <name type="scientific">Boeremia exigua</name>
    <dbReference type="NCBI Taxonomy" id="749465"/>
    <lineage>
        <taxon>Eukaryota</taxon>
        <taxon>Fungi</taxon>
        <taxon>Dikarya</taxon>
        <taxon>Ascomycota</taxon>
        <taxon>Pezizomycotina</taxon>
        <taxon>Dothideomycetes</taxon>
        <taxon>Pleosporomycetidae</taxon>
        <taxon>Pleosporales</taxon>
        <taxon>Pleosporineae</taxon>
        <taxon>Didymellaceae</taxon>
        <taxon>Boeremia</taxon>
    </lineage>
</organism>
<comment type="caution">
    <text evidence="1">The sequence shown here is derived from an EMBL/GenBank/DDBJ whole genome shotgun (WGS) entry which is preliminary data.</text>
</comment>
<evidence type="ECO:0000313" key="2">
    <source>
        <dbReference type="Proteomes" id="UP001153331"/>
    </source>
</evidence>
<protein>
    <submittedName>
        <fullName evidence="1">Uncharacterized protein</fullName>
    </submittedName>
</protein>
<sequence length="1018" mass="108756">MAEAPGVNSAVPETPAHRSSSLELEEAIEPERKPRTRRRRGSSSESSDSEFDDEDINNNDGHRPSSREVKKSISRSRSQASYSLPIQQPVATTTGIGAPLEKSLSRRDTALSRLRTRTIIAPFSHPLAHQQTAADVLVDFDGPDDPYRPLNWPTKKKVLTTMMYGITTMTATWASSAYSAGTRQVAEEFHVSNQVAVLGTTLFLFGFGTGPLLWAPLSEVFGRKLAVLSPMFVAMCFSFGSAAAKDFQTLMLTRFFGAFFASAPVTNTGGVLGDLFSPAWRALALAGYAMAVVGGPCLGPIVSAAFVSNSSLGWRWTEYFTGIIQGAILLVDVIFLDESYPPKLLVYKARRLRHETGNWALHAKFEEWDISFSQLCRKFLIRPIQLLTTPICFLVALYASFCYGILYMQLGGIPIIFGELRGWPAVSSTLPFLGIFLGACFGCAINSYNQTIYNKAYHAAGDRAIPEKRLPPMMLGSVLFASGQFVMGWTADPQYPWIAPVIGLVMLGTGFFTIFQAALNYLVDTFTEYAASAIAANTFLRSCFAGAFPLVVTPMYHNIGVGPASSITGGFAALLIPVPFVFYIYGKQIRRRTYRHLELPQPHKAGEQSSTPKSRPSKAGGTSTKYLSLQRISLDPIKAINALLVATVFAQVSSKSHVVCITKKGTSSISPVKTTSRVLTFPLNAYKTVTSTSSTTITPPASTSNVVATTTTTSTTALIAETGTITQTLTTTFTSTSVSTELTTTTFFTDTTTTVSGVSTVATLAGFIPVESSLPGAMRKRESKAEVGMIAAEALEPRQNVPRLKTSFKKGKVVYDKKVYPQAVTCAGIVAVITTSTKTQTATTIATITDATPISFTTSTVTATSISSITPPAVTVTATTISSTTITTTTTTTSTVSETVTNTITVALPTATIYAACADNNIASTIGPNTIDELSVTYYSDTTAASAYDCCVICISTAGCAGSFYYGGICELSVPPSSVSCSQSNSFIQARASTPGGQSSAGFYVSNGYCGVVNPIRP</sequence>
<dbReference type="EMBL" id="JAPHNI010000231">
    <property type="protein sequence ID" value="KAJ8113779.1"/>
    <property type="molecule type" value="Genomic_DNA"/>
</dbReference>
<name>A0ACC2IF11_9PLEO</name>
<dbReference type="Proteomes" id="UP001153331">
    <property type="component" value="Unassembled WGS sequence"/>
</dbReference>
<accession>A0ACC2IF11</accession>
<evidence type="ECO:0000313" key="1">
    <source>
        <dbReference type="EMBL" id="KAJ8113779.1"/>
    </source>
</evidence>